<proteinExistence type="predicted"/>
<dbReference type="OrthoDB" id="1907216at2759"/>
<gene>
    <name evidence="4" type="primary">LOC112290791</name>
    <name evidence="3" type="ORF">PHYPA_016924</name>
</gene>
<dbReference type="Gene3D" id="1.20.5.190">
    <property type="match status" value="1"/>
</dbReference>
<accession>A0A2K1JKM9</accession>
<dbReference type="RefSeq" id="XP_024393242.1">
    <property type="nucleotide sequence ID" value="XM_024537474.2"/>
</dbReference>
<dbReference type="GO" id="GO:0051087">
    <property type="term" value="F:protein-folding chaperone binding"/>
    <property type="evidence" value="ECO:0007669"/>
    <property type="project" value="InterPro"/>
</dbReference>
<dbReference type="InterPro" id="IPR040400">
    <property type="entry name" value="BAG5/6/7/8"/>
</dbReference>
<feature type="compositionally biased region" description="Basic residues" evidence="1">
    <location>
        <begin position="620"/>
        <end position="633"/>
    </location>
</feature>
<evidence type="ECO:0000259" key="2">
    <source>
        <dbReference type="PROSITE" id="PS51035"/>
    </source>
</evidence>
<feature type="compositionally biased region" description="Low complexity" evidence="1">
    <location>
        <begin position="411"/>
        <end position="424"/>
    </location>
</feature>
<dbReference type="EnsemblPlants" id="Pp3c13_3400V3.1">
    <property type="protein sequence ID" value="PAC:32931565.CDS.1"/>
    <property type="gene ID" value="Pp3c13_3400"/>
</dbReference>
<evidence type="ECO:0000313" key="5">
    <source>
        <dbReference type="Proteomes" id="UP000006727"/>
    </source>
</evidence>
<dbReference type="CDD" id="cd23767">
    <property type="entry name" value="IQCD"/>
    <property type="match status" value="1"/>
</dbReference>
<feature type="region of interest" description="Disordered" evidence="1">
    <location>
        <begin position="409"/>
        <end position="452"/>
    </location>
</feature>
<dbReference type="Proteomes" id="UP000006727">
    <property type="component" value="Chromosome 13"/>
</dbReference>
<dbReference type="GO" id="GO:0006457">
    <property type="term" value="P:protein folding"/>
    <property type="evidence" value="ECO:0000318"/>
    <property type="project" value="GO_Central"/>
</dbReference>
<organism evidence="3">
    <name type="scientific">Physcomitrium patens</name>
    <name type="common">Spreading-leaved earth moss</name>
    <name type="synonym">Physcomitrella patens</name>
    <dbReference type="NCBI Taxonomy" id="3218"/>
    <lineage>
        <taxon>Eukaryota</taxon>
        <taxon>Viridiplantae</taxon>
        <taxon>Streptophyta</taxon>
        <taxon>Embryophyta</taxon>
        <taxon>Bryophyta</taxon>
        <taxon>Bryophytina</taxon>
        <taxon>Bryopsida</taxon>
        <taxon>Funariidae</taxon>
        <taxon>Funariales</taxon>
        <taxon>Funariaceae</taxon>
        <taxon>Physcomitrium</taxon>
    </lineage>
</organism>
<evidence type="ECO:0000256" key="1">
    <source>
        <dbReference type="SAM" id="MobiDB-lite"/>
    </source>
</evidence>
<dbReference type="AlphaFoldDB" id="A0A2K1JKM9"/>
<dbReference type="PROSITE" id="PS50096">
    <property type="entry name" value="IQ"/>
    <property type="match status" value="1"/>
</dbReference>
<dbReference type="EMBL" id="ABEU02000013">
    <property type="protein sequence ID" value="PNR42095.1"/>
    <property type="molecule type" value="Genomic_DNA"/>
</dbReference>
<dbReference type="InterPro" id="IPR003103">
    <property type="entry name" value="BAG_domain"/>
</dbReference>
<dbReference type="PANTHER" id="PTHR33322:SF4">
    <property type="entry name" value="BAG DOMAIN CONTAINING PROTEIN, EXPRESSED"/>
    <property type="match status" value="1"/>
</dbReference>
<feature type="compositionally biased region" description="Basic and acidic residues" evidence="1">
    <location>
        <begin position="213"/>
        <end position="230"/>
    </location>
</feature>
<name>A0A2K1JKM9_PHYPA</name>
<reference evidence="3 5" key="1">
    <citation type="journal article" date="2008" name="Science">
        <title>The Physcomitrella genome reveals evolutionary insights into the conquest of land by plants.</title>
        <authorList>
            <person name="Rensing S."/>
            <person name="Lang D."/>
            <person name="Zimmer A."/>
            <person name="Terry A."/>
            <person name="Salamov A."/>
            <person name="Shapiro H."/>
            <person name="Nishiyama T."/>
            <person name="Perroud P.-F."/>
            <person name="Lindquist E."/>
            <person name="Kamisugi Y."/>
            <person name="Tanahashi T."/>
            <person name="Sakakibara K."/>
            <person name="Fujita T."/>
            <person name="Oishi K."/>
            <person name="Shin-I T."/>
            <person name="Kuroki Y."/>
            <person name="Toyoda A."/>
            <person name="Suzuki Y."/>
            <person name="Hashimoto A."/>
            <person name="Yamaguchi K."/>
            <person name="Sugano A."/>
            <person name="Kohara Y."/>
            <person name="Fujiyama A."/>
            <person name="Anterola A."/>
            <person name="Aoki S."/>
            <person name="Ashton N."/>
            <person name="Barbazuk W.B."/>
            <person name="Barker E."/>
            <person name="Bennetzen J."/>
            <person name="Bezanilla M."/>
            <person name="Blankenship R."/>
            <person name="Cho S.H."/>
            <person name="Dutcher S."/>
            <person name="Estelle M."/>
            <person name="Fawcett J.A."/>
            <person name="Gundlach H."/>
            <person name="Hanada K."/>
            <person name="Heyl A."/>
            <person name="Hicks K.A."/>
            <person name="Hugh J."/>
            <person name="Lohr M."/>
            <person name="Mayer K."/>
            <person name="Melkozernov A."/>
            <person name="Murata T."/>
            <person name="Nelson D."/>
            <person name="Pils B."/>
            <person name="Prigge M."/>
            <person name="Reiss B."/>
            <person name="Renner T."/>
            <person name="Rombauts S."/>
            <person name="Rushton P."/>
            <person name="Sanderfoot A."/>
            <person name="Schween G."/>
            <person name="Shiu S.-H."/>
            <person name="Stueber K."/>
            <person name="Theodoulou F.L."/>
            <person name="Tu H."/>
            <person name="Van de Peer Y."/>
            <person name="Verrier P.J."/>
            <person name="Waters E."/>
            <person name="Wood A."/>
            <person name="Yang L."/>
            <person name="Cove D."/>
            <person name="Cuming A."/>
            <person name="Hasebe M."/>
            <person name="Lucas S."/>
            <person name="Mishler D.B."/>
            <person name="Reski R."/>
            <person name="Grigoriev I."/>
            <person name="Quatrano R.S."/>
            <person name="Boore J.L."/>
        </authorList>
    </citation>
    <scope>NUCLEOTIDE SEQUENCE [LARGE SCALE GENOMIC DNA]</scope>
    <source>
        <strain evidence="4 5">cv. Gransden 2004</strain>
    </source>
</reference>
<evidence type="ECO:0000313" key="3">
    <source>
        <dbReference type="EMBL" id="PNR42095.1"/>
    </source>
</evidence>
<dbReference type="GeneID" id="112290791"/>
<reference evidence="4" key="3">
    <citation type="submission" date="2020-12" db="UniProtKB">
        <authorList>
            <consortium name="EnsemblPlants"/>
        </authorList>
    </citation>
    <scope>IDENTIFICATION</scope>
</reference>
<feature type="region of interest" description="Disordered" evidence="1">
    <location>
        <begin position="209"/>
        <end position="230"/>
    </location>
</feature>
<dbReference type="PaxDb" id="3218-PP1S107_77V6.1"/>
<evidence type="ECO:0000313" key="4">
    <source>
        <dbReference type="EnsemblPlants" id="PAC:32931565.CDS.1"/>
    </source>
</evidence>
<dbReference type="PANTHER" id="PTHR33322">
    <property type="entry name" value="BAG DOMAIN CONTAINING PROTEIN, EXPRESSED"/>
    <property type="match status" value="1"/>
</dbReference>
<dbReference type="SUPFAM" id="SSF63491">
    <property type="entry name" value="BAG domain"/>
    <property type="match status" value="1"/>
</dbReference>
<feature type="region of interest" description="Disordered" evidence="1">
    <location>
        <begin position="607"/>
        <end position="633"/>
    </location>
</feature>
<dbReference type="KEGG" id="ppp:112290791"/>
<dbReference type="Gramene" id="Pp3c13_3400V3.2">
    <property type="protein sequence ID" value="PAC:32931566.CDS.1"/>
    <property type="gene ID" value="Pp3c13_3400"/>
</dbReference>
<dbReference type="SMART" id="SM00264">
    <property type="entry name" value="BAG"/>
    <property type="match status" value="1"/>
</dbReference>
<sequence>MMRGGFFDNMWDPYSGAYRYPRVQPRPRYNRPRAPVYNQYGPSMAPEYNFAPVVEEPMSRKAARTIPVSDGNVPVAVSQKAPQAEVKRTAAPQARRVVSRFKSEDTAAKKIQAAYRGYSVRKTQPLKHLREIKKVREELESLKRKSKEEEQRKKLCSDPQERLRWTEGIMLMLLRLDSLQGVHPEVRFIRKGLTKELLGFQEIIDSMTVSGEAEGKQDDGISEKPDTSDTVKEMAIDGLTDSTNAEGEEKMEVEGRISDGLTGVRNEASGTVTFEPQQSVMQNIEPHEASEEVENEANRINVTEHRTPGKHVHQVHSDDSNKIDNSVIKNANDQRESLAGESIIEGVKSVLRPSSIEADVEVPMAVEEAQTSAQTLAMDSLAPAMKDELETMFNSSQSVPYTNIERVHQEPSSVDDTVTTSPSSGITLEPMSKGSLVAPANHNDDGKLLDPVDDVDADKEAEKLPGEAENLSPNETENAIHEANPEDCESLKGEGVTGSSAPGDEWKLIPLINQSMSLETQCVENSEVGQPQVSTADDGTPLSERELLLQLLEENRKLKDVVGKVLHWGKQQNDVIHSLATRIEQLERSQLQSNLLEGEKYKTRKRISNDASYVGDRDRPRRKAERGGRRNTRHLNYGNLEEWPSAESDEFF</sequence>
<reference evidence="3 5" key="2">
    <citation type="journal article" date="2018" name="Plant J.">
        <title>The Physcomitrella patens chromosome-scale assembly reveals moss genome structure and evolution.</title>
        <authorList>
            <person name="Lang D."/>
            <person name="Ullrich K.K."/>
            <person name="Murat F."/>
            <person name="Fuchs J."/>
            <person name="Jenkins J."/>
            <person name="Haas F.B."/>
            <person name="Piednoel M."/>
            <person name="Gundlach H."/>
            <person name="Van Bel M."/>
            <person name="Meyberg R."/>
            <person name="Vives C."/>
            <person name="Morata J."/>
            <person name="Symeonidi A."/>
            <person name="Hiss M."/>
            <person name="Muchero W."/>
            <person name="Kamisugi Y."/>
            <person name="Saleh O."/>
            <person name="Blanc G."/>
            <person name="Decker E.L."/>
            <person name="van Gessel N."/>
            <person name="Grimwood J."/>
            <person name="Hayes R.D."/>
            <person name="Graham S.W."/>
            <person name="Gunter L.E."/>
            <person name="McDaniel S.F."/>
            <person name="Hoernstein S.N.W."/>
            <person name="Larsson A."/>
            <person name="Li F.W."/>
            <person name="Perroud P.F."/>
            <person name="Phillips J."/>
            <person name="Ranjan P."/>
            <person name="Rokshar D.S."/>
            <person name="Rothfels C.J."/>
            <person name="Schneider L."/>
            <person name="Shu S."/>
            <person name="Stevenson D.W."/>
            <person name="Thummler F."/>
            <person name="Tillich M."/>
            <person name="Villarreal Aguilar J.C."/>
            <person name="Widiez T."/>
            <person name="Wong G.K."/>
            <person name="Wymore A."/>
            <person name="Zhang Y."/>
            <person name="Zimmer A.D."/>
            <person name="Quatrano R.S."/>
            <person name="Mayer K.F.X."/>
            <person name="Goodstein D."/>
            <person name="Casacuberta J.M."/>
            <person name="Vandepoele K."/>
            <person name="Reski R."/>
            <person name="Cuming A.C."/>
            <person name="Tuskan G.A."/>
            <person name="Maumus F."/>
            <person name="Salse J."/>
            <person name="Schmutz J."/>
            <person name="Rensing S.A."/>
        </authorList>
    </citation>
    <scope>NUCLEOTIDE SEQUENCE [LARGE SCALE GENOMIC DNA]</scope>
    <source>
        <strain evidence="4 5">cv. Gransden 2004</strain>
    </source>
</reference>
<dbReference type="EnsemblPlants" id="Pp3c13_3400V3.2">
    <property type="protein sequence ID" value="PAC:32931566.CDS.1"/>
    <property type="gene ID" value="Pp3c13_3400"/>
</dbReference>
<dbReference type="Gramene" id="Pp3c13_3400V3.1">
    <property type="protein sequence ID" value="PAC:32931565.CDS.1"/>
    <property type="gene ID" value="Pp3c13_3400"/>
</dbReference>
<feature type="domain" description="BAG" evidence="2">
    <location>
        <begin position="131"/>
        <end position="208"/>
    </location>
</feature>
<dbReference type="PROSITE" id="PS51035">
    <property type="entry name" value="BAG"/>
    <property type="match status" value="1"/>
</dbReference>
<keyword evidence="5" id="KW-1185">Reference proteome</keyword>
<protein>
    <recommendedName>
        <fullName evidence="2">BAG domain-containing protein</fullName>
    </recommendedName>
</protein>